<evidence type="ECO:0000313" key="1">
    <source>
        <dbReference type="EMBL" id="KAG7820771.1"/>
    </source>
</evidence>
<name>A0AAN6I7B4_PICAN</name>
<organism evidence="1 3">
    <name type="scientific">Pichia angusta</name>
    <name type="common">Yeast</name>
    <name type="synonym">Hansenula polymorpha</name>
    <dbReference type="NCBI Taxonomy" id="870730"/>
    <lineage>
        <taxon>Eukaryota</taxon>
        <taxon>Fungi</taxon>
        <taxon>Dikarya</taxon>
        <taxon>Ascomycota</taxon>
        <taxon>Saccharomycotina</taxon>
        <taxon>Pichiomycetes</taxon>
        <taxon>Pichiales</taxon>
        <taxon>Pichiaceae</taxon>
        <taxon>Ogataea</taxon>
    </lineage>
</organism>
<dbReference type="Proteomes" id="UP001197328">
    <property type="component" value="Unassembled WGS sequence"/>
</dbReference>
<comment type="caution">
    <text evidence="1">The sequence shown here is derived from an EMBL/GenBank/DDBJ whole genome shotgun (WGS) entry which is preliminary data.</text>
</comment>
<evidence type="ECO:0000313" key="2">
    <source>
        <dbReference type="EMBL" id="KAG7852884.1"/>
    </source>
</evidence>
<dbReference type="EMBL" id="JAHLUX010000002">
    <property type="protein sequence ID" value="KAG7820771.1"/>
    <property type="molecule type" value="Genomic_DNA"/>
</dbReference>
<proteinExistence type="predicted"/>
<keyword evidence="4" id="KW-1185">Reference proteome</keyword>
<dbReference type="GeneID" id="66124906"/>
<dbReference type="RefSeq" id="XP_043061314.1">
    <property type="nucleotide sequence ID" value="XM_043206596.1"/>
</dbReference>
<accession>A0AAN6I7B4</accession>
<protein>
    <submittedName>
        <fullName evidence="1">Uncharacterized protein</fullName>
    </submittedName>
</protein>
<evidence type="ECO:0000313" key="3">
    <source>
        <dbReference type="Proteomes" id="UP001196530"/>
    </source>
</evidence>
<dbReference type="Proteomes" id="UP001196530">
    <property type="component" value="Unassembled WGS sequence"/>
</dbReference>
<dbReference type="AlphaFoldDB" id="A0AAN6I7B4"/>
<reference evidence="1 4" key="1">
    <citation type="journal article" date="2021" name="G3 (Bethesda)">
        <title>Genomic diversity, chromosomal rearrangements, and interspecies hybridization in the ogataea polymorpha species complex.</title>
        <authorList>
            <person name="Hanson S.J."/>
            <person name="Cinneide E.O."/>
            <person name="Salzberg L.I."/>
            <person name="Wolfe K.H."/>
            <person name="McGowan J."/>
            <person name="Fitzpatrick D.A."/>
            <person name="Matlin K."/>
        </authorList>
    </citation>
    <scope>NUCLEOTIDE SEQUENCE</scope>
    <source>
        <strain evidence="2">51-138</strain>
        <strain evidence="1">61-244</strain>
    </source>
</reference>
<gene>
    <name evidence="1" type="ORF">KL928_000855</name>
    <name evidence="2" type="ORF">KL940_000585</name>
</gene>
<sequence>MSGIFSQLASGLRNLWSPQCKAVKNPFRGKFGGGPDCLKIRPTFSGNGRDDRPYEPKWSSNSKYMTQALVLVARLYTTKVIKLPVICATGSQDRHQPRPRSQLLLRTKAKLRWYCRFPMIHHTVHLATKTQRLTVIST</sequence>
<evidence type="ECO:0000313" key="4">
    <source>
        <dbReference type="Proteomes" id="UP001197328"/>
    </source>
</evidence>
<dbReference type="EMBL" id="JAHLVD010000001">
    <property type="protein sequence ID" value="KAG7852884.1"/>
    <property type="molecule type" value="Genomic_DNA"/>
</dbReference>